<proteinExistence type="inferred from homology"/>
<dbReference type="GO" id="GO:0006228">
    <property type="term" value="P:UTP biosynthetic process"/>
    <property type="evidence" value="ECO:0007669"/>
    <property type="project" value="InterPro"/>
</dbReference>
<evidence type="ECO:0000259" key="16">
    <source>
        <dbReference type="SMART" id="SM00562"/>
    </source>
</evidence>
<evidence type="ECO:0000256" key="10">
    <source>
        <dbReference type="ARBA" id="ARBA00022840"/>
    </source>
</evidence>
<feature type="binding site" evidence="13">
    <location>
        <position position="92"/>
    </location>
    <ligand>
        <name>ATP</name>
        <dbReference type="ChEBI" id="CHEBI:30616"/>
    </ligand>
</feature>
<dbReference type="EMBL" id="JNHM01000032">
    <property type="protein sequence ID" value="KDS52995.1"/>
    <property type="molecule type" value="Genomic_DNA"/>
</dbReference>
<dbReference type="SUPFAM" id="SSF54919">
    <property type="entry name" value="Nucleoside diphosphate kinase, NDK"/>
    <property type="match status" value="1"/>
</dbReference>
<keyword evidence="8 15" id="KW-0547">Nucleotide-binding</keyword>
<dbReference type="GO" id="GO:0006183">
    <property type="term" value="P:GTP biosynthetic process"/>
    <property type="evidence" value="ECO:0007669"/>
    <property type="project" value="InterPro"/>
</dbReference>
<feature type="active site" description="Pros-phosphohistidine intermediate" evidence="13">
    <location>
        <position position="116"/>
    </location>
</feature>
<feature type="binding site" evidence="13">
    <location>
        <position position="103"/>
    </location>
    <ligand>
        <name>ATP</name>
        <dbReference type="ChEBI" id="CHEBI:30616"/>
    </ligand>
</feature>
<dbReference type="CDD" id="cd04413">
    <property type="entry name" value="NDPk_I"/>
    <property type="match status" value="1"/>
</dbReference>
<keyword evidence="5" id="KW-0597">Phosphoprotein</keyword>
<comment type="catalytic activity">
    <reaction evidence="15">
        <text>a 2'-deoxyribonucleoside 5'-diphosphate + ATP = a 2'-deoxyribonucleoside 5'-triphosphate + ADP</text>
        <dbReference type="Rhea" id="RHEA:44640"/>
        <dbReference type="ChEBI" id="CHEBI:30616"/>
        <dbReference type="ChEBI" id="CHEBI:61560"/>
        <dbReference type="ChEBI" id="CHEBI:73316"/>
        <dbReference type="ChEBI" id="CHEBI:456216"/>
        <dbReference type="EC" id="2.7.4.6"/>
    </reaction>
</comment>
<dbReference type="Proteomes" id="UP000027661">
    <property type="component" value="Unassembled WGS sequence"/>
</dbReference>
<evidence type="ECO:0000313" key="17">
    <source>
        <dbReference type="EMBL" id="KDS52995.1"/>
    </source>
</evidence>
<protein>
    <recommendedName>
        <fullName evidence="4 15">Nucleoside diphosphate kinase</fullName>
        <ecNumber evidence="3 15">2.7.4.6</ecNumber>
    </recommendedName>
</protein>
<dbReference type="InterPro" id="IPR036850">
    <property type="entry name" value="NDK-like_dom_sf"/>
</dbReference>
<evidence type="ECO:0000256" key="11">
    <source>
        <dbReference type="ARBA" id="ARBA00022842"/>
    </source>
</evidence>
<dbReference type="GeneID" id="5301439"/>
<feature type="domain" description="Nucleoside diphosphate kinase-like" evidence="16">
    <location>
        <begin position="2"/>
        <end position="139"/>
    </location>
</feature>
<name>A0A069SEM2_PHOVU</name>
<evidence type="ECO:0000256" key="2">
    <source>
        <dbReference type="ARBA" id="ARBA00008142"/>
    </source>
</evidence>
<evidence type="ECO:0000256" key="6">
    <source>
        <dbReference type="ARBA" id="ARBA00022679"/>
    </source>
</evidence>
<dbReference type="EC" id="2.7.4.6" evidence="3 15"/>
<dbReference type="GO" id="GO:0006241">
    <property type="term" value="P:CTP biosynthetic process"/>
    <property type="evidence" value="ECO:0007669"/>
    <property type="project" value="InterPro"/>
</dbReference>
<evidence type="ECO:0000313" key="18">
    <source>
        <dbReference type="Proteomes" id="UP000027661"/>
    </source>
</evidence>
<evidence type="ECO:0000256" key="9">
    <source>
        <dbReference type="ARBA" id="ARBA00022777"/>
    </source>
</evidence>
<dbReference type="Pfam" id="PF00334">
    <property type="entry name" value="NDK"/>
    <property type="match status" value="1"/>
</dbReference>
<dbReference type="PROSITE" id="PS00469">
    <property type="entry name" value="NDPK"/>
    <property type="match status" value="1"/>
</dbReference>
<reference evidence="17 18" key="1">
    <citation type="submission" date="2014-04" db="EMBL/GenBank/DDBJ databases">
        <authorList>
            <person name="Sears C."/>
            <person name="Carroll K."/>
            <person name="Sack B.R."/>
            <person name="Qadri F."/>
            <person name="Myers L.L."/>
            <person name="Chung G.-T."/>
            <person name="Escheverria P."/>
            <person name="Fraser C.M."/>
            <person name="Sadzewicz L."/>
            <person name="Shefchek K.A."/>
            <person name="Tallon L."/>
            <person name="Das S.P."/>
            <person name="Daugherty S."/>
            <person name="Mongodin E.F."/>
        </authorList>
    </citation>
    <scope>NUCLEOTIDE SEQUENCE [LARGE SCALE GENOMIC DNA]</scope>
    <source>
        <strain evidence="17 18">3975 RP4</strain>
    </source>
</reference>
<evidence type="ECO:0000256" key="3">
    <source>
        <dbReference type="ARBA" id="ARBA00012966"/>
    </source>
</evidence>
<feature type="binding site" evidence="13">
    <location>
        <position position="86"/>
    </location>
    <ligand>
        <name>ATP</name>
        <dbReference type="ChEBI" id="CHEBI:30616"/>
    </ligand>
</feature>
<dbReference type="GO" id="GO:0004550">
    <property type="term" value="F:nucleoside diphosphate kinase activity"/>
    <property type="evidence" value="ECO:0007669"/>
    <property type="project" value="UniProtKB-EC"/>
</dbReference>
<evidence type="ECO:0000256" key="13">
    <source>
        <dbReference type="PROSITE-ProRule" id="PRU00706"/>
    </source>
</evidence>
<comment type="cofactor">
    <cofactor evidence="1">
        <name>Mg(2+)</name>
        <dbReference type="ChEBI" id="CHEBI:18420"/>
    </cofactor>
</comment>
<keyword evidence="11" id="KW-0460">Magnesium</keyword>
<keyword evidence="6 15" id="KW-0808">Transferase</keyword>
<dbReference type="AlphaFoldDB" id="A0A069SEM2"/>
<dbReference type="PRINTS" id="PR01243">
    <property type="entry name" value="NUCDPKINASE"/>
</dbReference>
<dbReference type="InterPro" id="IPR034907">
    <property type="entry name" value="NDK-like_dom"/>
</dbReference>
<dbReference type="GO" id="GO:0005524">
    <property type="term" value="F:ATP binding"/>
    <property type="evidence" value="ECO:0007669"/>
    <property type="project" value="UniProtKB-KW"/>
</dbReference>
<gene>
    <name evidence="17" type="primary">ndk</name>
    <name evidence="17" type="ORF">M099_2768</name>
</gene>
<keyword evidence="12" id="KW-0546">Nucleotide metabolism</keyword>
<evidence type="ECO:0000256" key="8">
    <source>
        <dbReference type="ARBA" id="ARBA00022741"/>
    </source>
</evidence>
<feature type="binding site" evidence="13">
    <location>
        <position position="10"/>
    </location>
    <ligand>
        <name>ATP</name>
        <dbReference type="ChEBI" id="CHEBI:30616"/>
    </ligand>
</feature>
<comment type="caution">
    <text evidence="17">The sequence shown here is derived from an EMBL/GenBank/DDBJ whole genome shotgun (WGS) entry which is preliminary data.</text>
</comment>
<dbReference type="GO" id="GO:0046872">
    <property type="term" value="F:metal ion binding"/>
    <property type="evidence" value="ECO:0007669"/>
    <property type="project" value="UniProtKB-KW"/>
</dbReference>
<organism evidence="17 18">
    <name type="scientific">Phocaeicola vulgatus str. 3975 RP4</name>
    <dbReference type="NCBI Taxonomy" id="1339352"/>
    <lineage>
        <taxon>Bacteria</taxon>
        <taxon>Pseudomonadati</taxon>
        <taxon>Bacteroidota</taxon>
        <taxon>Bacteroidia</taxon>
        <taxon>Bacteroidales</taxon>
        <taxon>Bacteroidaceae</taxon>
        <taxon>Phocaeicola</taxon>
    </lineage>
</organism>
<dbReference type="SMART" id="SM00562">
    <property type="entry name" value="NDK"/>
    <property type="match status" value="1"/>
</dbReference>
<dbReference type="InterPro" id="IPR001564">
    <property type="entry name" value="Nucleoside_diP_kinase"/>
</dbReference>
<dbReference type="Gene3D" id="3.30.70.141">
    <property type="entry name" value="Nucleoside diphosphate kinase-like domain"/>
    <property type="match status" value="1"/>
</dbReference>
<dbReference type="NCBIfam" id="NF001908">
    <property type="entry name" value="PRK00668.1"/>
    <property type="match status" value="1"/>
</dbReference>
<evidence type="ECO:0000256" key="4">
    <source>
        <dbReference type="ARBA" id="ARBA00017632"/>
    </source>
</evidence>
<feature type="binding site" evidence="13">
    <location>
        <position position="113"/>
    </location>
    <ligand>
        <name>ATP</name>
        <dbReference type="ChEBI" id="CHEBI:30616"/>
    </ligand>
</feature>
<dbReference type="FunFam" id="3.30.70.141:FF:000003">
    <property type="entry name" value="Nucleoside diphosphate kinase"/>
    <property type="match status" value="1"/>
</dbReference>
<comment type="similarity">
    <text evidence="2 13 14">Belongs to the NDK family.</text>
</comment>
<feature type="binding site" evidence="13">
    <location>
        <position position="58"/>
    </location>
    <ligand>
        <name>ATP</name>
        <dbReference type="ChEBI" id="CHEBI:30616"/>
    </ligand>
</feature>
<evidence type="ECO:0000256" key="7">
    <source>
        <dbReference type="ARBA" id="ARBA00022723"/>
    </source>
</evidence>
<evidence type="ECO:0000256" key="1">
    <source>
        <dbReference type="ARBA" id="ARBA00001946"/>
    </source>
</evidence>
<dbReference type="PROSITE" id="PS51374">
    <property type="entry name" value="NDPK_LIKE"/>
    <property type="match status" value="1"/>
</dbReference>
<evidence type="ECO:0000256" key="15">
    <source>
        <dbReference type="RuleBase" id="RU004013"/>
    </source>
</evidence>
<accession>A0A069SEM2</accession>
<keyword evidence="10 15" id="KW-0067">ATP-binding</keyword>
<keyword evidence="9 15" id="KW-0418">Kinase</keyword>
<keyword evidence="7" id="KW-0479">Metal-binding</keyword>
<dbReference type="PATRIC" id="fig|1339352.3.peg.2662"/>
<dbReference type="RefSeq" id="WP_005840793.1">
    <property type="nucleotide sequence ID" value="NZ_JNHM01000032.1"/>
</dbReference>
<evidence type="ECO:0000256" key="5">
    <source>
        <dbReference type="ARBA" id="ARBA00022553"/>
    </source>
</evidence>
<sequence length="154" mass="17400">MMEKTLVILKPCTLQRGLVGEIINRFERKGLRLAGMKMVQLTDEVLSEHYAHLSSKPFFQRVKDAMMVCPVIVCCFEGVDAVQVVRTLTGPTNGRLAAPGTIRGDYSMSFQENIVHASDSPETAEVELKRFFKPEEIFEYKQAVFGSLYANDEY</sequence>
<dbReference type="PANTHER" id="PTHR11349">
    <property type="entry name" value="NUCLEOSIDE DIPHOSPHATE KINASE"/>
    <property type="match status" value="1"/>
</dbReference>
<dbReference type="InterPro" id="IPR023005">
    <property type="entry name" value="Nucleoside_diP_kinase_AS"/>
</dbReference>
<evidence type="ECO:0000256" key="14">
    <source>
        <dbReference type="RuleBase" id="RU004011"/>
    </source>
</evidence>
<evidence type="ECO:0000256" key="12">
    <source>
        <dbReference type="ARBA" id="ARBA00023080"/>
    </source>
</evidence>